<sequence>MIMREKGLYRVMIMNEVVNNCHRLSRDAYGNFIVQHALVIKSAETIAPNCC</sequence>
<dbReference type="Proteomes" id="UP000827976">
    <property type="component" value="Chromosome 8"/>
</dbReference>
<gene>
    <name evidence="1" type="ORF">IHE45_08G080900</name>
</gene>
<comment type="caution">
    <text evidence="1">The sequence shown here is derived from an EMBL/GenBank/DDBJ whole genome shotgun (WGS) entry which is preliminary data.</text>
</comment>
<protein>
    <submittedName>
        <fullName evidence="1">Armadillo-like helical-containing protein</fullName>
    </submittedName>
</protein>
<accession>A0ACB7VKA6</accession>
<reference evidence="2" key="1">
    <citation type="journal article" date="2022" name="Nat. Commun.">
        <title>Chromosome evolution and the genetic basis of agronomically important traits in greater yam.</title>
        <authorList>
            <person name="Bredeson J.V."/>
            <person name="Lyons J.B."/>
            <person name="Oniyinde I.O."/>
            <person name="Okereke N.R."/>
            <person name="Kolade O."/>
            <person name="Nnabue I."/>
            <person name="Nwadili C.O."/>
            <person name="Hribova E."/>
            <person name="Parker M."/>
            <person name="Nwogha J."/>
            <person name="Shu S."/>
            <person name="Carlson J."/>
            <person name="Kariba R."/>
            <person name="Muthemba S."/>
            <person name="Knop K."/>
            <person name="Barton G.J."/>
            <person name="Sherwood A.V."/>
            <person name="Lopez-Montes A."/>
            <person name="Asiedu R."/>
            <person name="Jamnadass R."/>
            <person name="Muchugi A."/>
            <person name="Goodstein D."/>
            <person name="Egesi C.N."/>
            <person name="Featherston J."/>
            <person name="Asfaw A."/>
            <person name="Simpson G.G."/>
            <person name="Dolezel J."/>
            <person name="Hendre P.S."/>
            <person name="Van Deynze A."/>
            <person name="Kumar P.L."/>
            <person name="Obidiegwu J.E."/>
            <person name="Bhattacharjee R."/>
            <person name="Rokhsar D.S."/>
        </authorList>
    </citation>
    <scope>NUCLEOTIDE SEQUENCE [LARGE SCALE GENOMIC DNA]</scope>
    <source>
        <strain evidence="2">cv. TDa95/00328</strain>
    </source>
</reference>
<evidence type="ECO:0000313" key="1">
    <source>
        <dbReference type="EMBL" id="KAH7674539.1"/>
    </source>
</evidence>
<name>A0ACB7VKA6_DIOAL</name>
<proteinExistence type="predicted"/>
<dbReference type="EMBL" id="CM037018">
    <property type="protein sequence ID" value="KAH7674539.1"/>
    <property type="molecule type" value="Genomic_DNA"/>
</dbReference>
<organism evidence="1 2">
    <name type="scientific">Dioscorea alata</name>
    <name type="common">Purple yam</name>
    <dbReference type="NCBI Taxonomy" id="55571"/>
    <lineage>
        <taxon>Eukaryota</taxon>
        <taxon>Viridiplantae</taxon>
        <taxon>Streptophyta</taxon>
        <taxon>Embryophyta</taxon>
        <taxon>Tracheophyta</taxon>
        <taxon>Spermatophyta</taxon>
        <taxon>Magnoliopsida</taxon>
        <taxon>Liliopsida</taxon>
        <taxon>Dioscoreales</taxon>
        <taxon>Dioscoreaceae</taxon>
        <taxon>Dioscorea</taxon>
    </lineage>
</organism>
<evidence type="ECO:0000313" key="2">
    <source>
        <dbReference type="Proteomes" id="UP000827976"/>
    </source>
</evidence>
<keyword evidence="2" id="KW-1185">Reference proteome</keyword>